<organism evidence="1 2">
    <name type="scientific">Oleiphilus messinensis</name>
    <dbReference type="NCBI Taxonomy" id="141451"/>
    <lineage>
        <taxon>Bacteria</taxon>
        <taxon>Pseudomonadati</taxon>
        <taxon>Pseudomonadota</taxon>
        <taxon>Gammaproteobacteria</taxon>
        <taxon>Oceanospirillales</taxon>
        <taxon>Oleiphilaceae</taxon>
        <taxon>Oleiphilus</taxon>
    </lineage>
</organism>
<dbReference type="Proteomes" id="UP000196027">
    <property type="component" value="Chromosome"/>
</dbReference>
<dbReference type="EMBL" id="CP021425">
    <property type="protein sequence ID" value="ARU55398.1"/>
    <property type="molecule type" value="Genomic_DNA"/>
</dbReference>
<sequence length="585" mass="63472">MAIALAALQMPVKAIEFSVGEVEGRFDSTFSVGASWRVQDQQSDLVAVANGGTGSTKTTDDGNQNFKKGETFSKVVKGVHDLLMSYENFGVFARGKYWYDFELKDEGVQHGHGANGYRTGSGLNDDNFSDFAKFSGVELLDAFVYGEFELGRVSADVRLGRQVISWGESTFIQGGINTINPIDVSAFRRPGAEIKEGLLPVNMVYTNLGLTDTVSLEAFYQLEWAKTEVDGCGTYFSTNDFVPEGCNFVTVGPVDDRTSLAAGLYAARTNDIEPDDDGQYGFAVRWYAEELNETEFGFYHINYHSRLPIASLVRASNPAPNIIIPGSPGNPQYLAEYPEDIRLYGMSFSTNVGSISLAGELSYRENLPVQINGPEILNAGLAEAPFSTFTPNVQAVNPGEVAHGYDRFEVYQAQVTAIQFIDQVLGASRLALIGEMGVTHVAGVPDQSVQRYGRNSGYGIGYFEPLAPGLTCETIANAENPANCTSDGYVTRTSWGYRIRGALTYNNVFAGVNLIPRFAWSHDVSGYGPGPGAQFQEGRIAASLGLNLEYLNTYSAGIAYTGFTGGDYNTLRDRDFVSLTASVAL</sequence>
<dbReference type="RefSeq" id="WP_232465277.1">
    <property type="nucleotide sequence ID" value="NZ_CP021425.1"/>
</dbReference>
<dbReference type="Pfam" id="PF06980">
    <property type="entry name" value="DUF1302"/>
    <property type="match status" value="1"/>
</dbReference>
<reference evidence="1 2" key="1">
    <citation type="submission" date="2017-05" db="EMBL/GenBank/DDBJ databases">
        <title>Genomic insights into alkan degradation activity of Oleiphilus messinensis.</title>
        <authorList>
            <person name="Kozyavkin S.A."/>
            <person name="Slesarev A.I."/>
            <person name="Golyshin P.N."/>
            <person name="Korzhenkov A."/>
            <person name="Golyshina O.N."/>
            <person name="Toshchakov S.V."/>
        </authorList>
    </citation>
    <scope>NUCLEOTIDE SEQUENCE [LARGE SCALE GENOMIC DNA]</scope>
    <source>
        <strain evidence="1 2">ME102</strain>
    </source>
</reference>
<protein>
    <recommendedName>
        <fullName evidence="3">DUF1302 domain-containing protein</fullName>
    </recommendedName>
</protein>
<proteinExistence type="predicted"/>
<accession>A0A1Y0I4G4</accession>
<name>A0A1Y0I4G4_9GAMM</name>
<dbReference type="AlphaFoldDB" id="A0A1Y0I4G4"/>
<keyword evidence="2" id="KW-1185">Reference proteome</keyword>
<dbReference type="KEGG" id="ome:OLMES_1319"/>
<evidence type="ECO:0008006" key="3">
    <source>
        <dbReference type="Google" id="ProtNLM"/>
    </source>
</evidence>
<evidence type="ECO:0000313" key="1">
    <source>
        <dbReference type="EMBL" id="ARU55398.1"/>
    </source>
</evidence>
<gene>
    <name evidence="1" type="ORF">OLMES_1319</name>
</gene>
<dbReference type="InterPro" id="IPR010727">
    <property type="entry name" value="DUF1302"/>
</dbReference>
<evidence type="ECO:0000313" key="2">
    <source>
        <dbReference type="Proteomes" id="UP000196027"/>
    </source>
</evidence>